<dbReference type="Gene3D" id="3.30.70.2970">
    <property type="entry name" value="Protein of unknown function (DUF541), domain 2"/>
    <property type="match status" value="1"/>
</dbReference>
<dbReference type="RefSeq" id="WP_119901102.1">
    <property type="nucleotide sequence ID" value="NZ_QNRC01000019.1"/>
</dbReference>
<dbReference type="PROSITE" id="PS51318">
    <property type="entry name" value="TAT"/>
    <property type="match status" value="1"/>
</dbReference>
<reference evidence="4" key="1">
    <citation type="submission" date="2018-09" db="EMBL/GenBank/DDBJ databases">
        <title>Paracoccus onubensis nov. sp. a moderate halophilic bacterium isolated from Gruta de las Maravillas (Aracena, Spain).</title>
        <authorList>
            <person name="Jurado V."/>
            <person name="Gutierrez-Patricio S."/>
            <person name="Gonzalez-Pimentel J.L."/>
            <person name="Miller A.Z."/>
            <person name="Laiz L."/>
            <person name="Saiz-Jimenez C."/>
        </authorList>
    </citation>
    <scope>NUCLEOTIDE SEQUENCE [LARGE SCALE GENOMIC DNA]</scope>
    <source>
        <strain evidence="4">DSM 26381</strain>
    </source>
</reference>
<name>A0A418ZRQ0_9RHOB</name>
<feature type="signal peptide" evidence="2">
    <location>
        <begin position="1"/>
        <end position="29"/>
    </location>
</feature>
<dbReference type="GO" id="GO:0006974">
    <property type="term" value="P:DNA damage response"/>
    <property type="evidence" value="ECO:0007669"/>
    <property type="project" value="TreeGrafter"/>
</dbReference>
<dbReference type="InterPro" id="IPR006311">
    <property type="entry name" value="TAT_signal"/>
</dbReference>
<evidence type="ECO:0000256" key="2">
    <source>
        <dbReference type="SAM" id="SignalP"/>
    </source>
</evidence>
<dbReference type="Proteomes" id="UP000283587">
    <property type="component" value="Unassembled WGS sequence"/>
</dbReference>
<feature type="chain" id="PRO_5019236426" evidence="2">
    <location>
        <begin position="30"/>
        <end position="303"/>
    </location>
</feature>
<dbReference type="AlphaFoldDB" id="A0A418ZRQ0"/>
<dbReference type="PANTHER" id="PTHR34387">
    <property type="entry name" value="SLR1258 PROTEIN"/>
    <property type="match status" value="1"/>
</dbReference>
<dbReference type="InterPro" id="IPR007497">
    <property type="entry name" value="SIMPL/DUF541"/>
</dbReference>
<protein>
    <submittedName>
        <fullName evidence="3">DUF541 domain-containing protein</fullName>
    </submittedName>
</protein>
<sequence>MTRTSSTFRRAALVASTGLAMTLALPAFAAPGAGRGGDGGPHAGMGHGCGPVSRLTVGGSGESRIAPDLAVIQLGVTSQADSAAAAMAQNGEQQSAVIEALKDSGIAAEEIQTSGINLTPMMDYGEGRAPQITGYQASNMVSVRVAEVERLGEVLDAIVAAGANEINGINFQREDGLAAEDDARRAAVEDARHKAEVLAEAAGLSLGPILLLRDRPANDGPQPMMMRAEAARGAGTPVETGQLSVTSEVEVVYALEGEGACGPKRGGHDHGEGADPEAEMPEPGAQPVVPGEPPAAQDDTESN</sequence>
<proteinExistence type="predicted"/>
<accession>A0A418ZRQ0</accession>
<comment type="caution">
    <text evidence="3">The sequence shown here is derived from an EMBL/GenBank/DDBJ whole genome shotgun (WGS) entry which is preliminary data.</text>
</comment>
<keyword evidence="4" id="KW-1185">Reference proteome</keyword>
<gene>
    <name evidence="3" type="ORF">D3P05_23230</name>
</gene>
<dbReference type="Pfam" id="PF04402">
    <property type="entry name" value="SIMPL"/>
    <property type="match status" value="1"/>
</dbReference>
<evidence type="ECO:0000256" key="1">
    <source>
        <dbReference type="SAM" id="MobiDB-lite"/>
    </source>
</evidence>
<dbReference type="Gene3D" id="3.30.110.170">
    <property type="entry name" value="Protein of unknown function (DUF541), domain 1"/>
    <property type="match status" value="1"/>
</dbReference>
<dbReference type="OrthoDB" id="9813144at2"/>
<feature type="region of interest" description="Disordered" evidence="1">
    <location>
        <begin position="258"/>
        <end position="303"/>
    </location>
</feature>
<dbReference type="InterPro" id="IPR052022">
    <property type="entry name" value="26kDa_periplasmic_antigen"/>
</dbReference>
<keyword evidence="2" id="KW-0732">Signal</keyword>
<evidence type="ECO:0000313" key="4">
    <source>
        <dbReference type="Proteomes" id="UP000283587"/>
    </source>
</evidence>
<organism evidence="3 4">
    <name type="scientific">Paracoccus siganidrum</name>
    <dbReference type="NCBI Taxonomy" id="1276757"/>
    <lineage>
        <taxon>Bacteria</taxon>
        <taxon>Pseudomonadati</taxon>
        <taxon>Pseudomonadota</taxon>
        <taxon>Alphaproteobacteria</taxon>
        <taxon>Rhodobacterales</taxon>
        <taxon>Paracoccaceae</taxon>
        <taxon>Paracoccus</taxon>
    </lineage>
</organism>
<evidence type="ECO:0000313" key="3">
    <source>
        <dbReference type="EMBL" id="RJK99503.1"/>
    </source>
</evidence>
<dbReference type="PANTHER" id="PTHR34387:SF1">
    <property type="entry name" value="PERIPLASMIC IMMUNOGENIC PROTEIN"/>
    <property type="match status" value="1"/>
</dbReference>
<dbReference type="EMBL" id="QZEW01000186">
    <property type="protein sequence ID" value="RJK99503.1"/>
    <property type="molecule type" value="Genomic_DNA"/>
</dbReference>